<evidence type="ECO:0000313" key="9">
    <source>
        <dbReference type="Ensembl" id="ENSNGAP00000005794.1"/>
    </source>
</evidence>
<keyword evidence="5" id="KW-1133">Transmembrane helix</keyword>
<name>A0A8C6QNH6_NANGA</name>
<evidence type="ECO:0000256" key="8">
    <source>
        <dbReference type="SAM" id="SignalP"/>
    </source>
</evidence>
<dbReference type="InterPro" id="IPR013783">
    <property type="entry name" value="Ig-like_fold"/>
</dbReference>
<keyword evidence="6" id="KW-0472">Membrane</keyword>
<evidence type="ECO:0000256" key="7">
    <source>
        <dbReference type="ARBA" id="ARBA00023180"/>
    </source>
</evidence>
<dbReference type="Proteomes" id="UP000694381">
    <property type="component" value="Unassembled WGS sequence"/>
</dbReference>
<dbReference type="Ensembl" id="ENSNGAT00000010074.1">
    <property type="protein sequence ID" value="ENSNGAP00000005794.1"/>
    <property type="gene ID" value="ENSNGAG00000008345.1"/>
</dbReference>
<protein>
    <submittedName>
        <fullName evidence="9">Family with sequence similarity 187, member B</fullName>
    </submittedName>
</protein>
<sequence>MSSVAAGPQLPSQSIMFPILWLLLGFTLPALGFHIPVSCPQAEKCQRALLSDSSDVLLSCSVSKAHWSYSGLSKDGHLVNLSSVSNVEMRPEGELAIRNPSPYNTGLYLCQAKNGTQVAQYEIDFQDANKLHVTHKGLGQSPLPNSTLNLGNMELVYTQWEPWQRCNRCGKPGERKRLGFCYIKEPLKDPIPCGLYLGKLRMWLVRARPEVQVEACHVQCEDSYWFTGDYVVFDNFRLMEESESAWLSCPLASIYRPVQWEANNTPLTWEGQLSSRDLSTFMDLLKGGQQLQIFQPATYRCFVDQELVAQFNPTKKRPETQRWQPGKIRAPLGKADSVLEGLKLMLLMGSALVVIGLLCKVFHPSQSKKRSQILLAK</sequence>
<reference evidence="9" key="1">
    <citation type="submission" date="2025-08" db="UniProtKB">
        <authorList>
            <consortium name="Ensembl"/>
        </authorList>
    </citation>
    <scope>IDENTIFICATION</scope>
</reference>
<feature type="chain" id="PRO_5034821791" evidence="8">
    <location>
        <begin position="33"/>
        <end position="377"/>
    </location>
</feature>
<evidence type="ECO:0000256" key="3">
    <source>
        <dbReference type="ARBA" id="ARBA00022692"/>
    </source>
</evidence>
<dbReference type="SUPFAM" id="SSF48726">
    <property type="entry name" value="Immunoglobulin"/>
    <property type="match status" value="1"/>
</dbReference>
<dbReference type="PANTHER" id="PTHR32178:SF8">
    <property type="entry name" value="PROTEIN FAM187B"/>
    <property type="match status" value="1"/>
</dbReference>
<gene>
    <name evidence="9" type="primary">LOC103729960</name>
</gene>
<dbReference type="OMA" id="EACHVQC"/>
<evidence type="ECO:0000313" key="10">
    <source>
        <dbReference type="Proteomes" id="UP000694381"/>
    </source>
</evidence>
<accession>A0A8C6QNH6</accession>
<keyword evidence="3" id="KW-0812">Transmembrane</keyword>
<keyword evidence="10" id="KW-1185">Reference proteome</keyword>
<dbReference type="InterPro" id="IPR039311">
    <property type="entry name" value="FAM187A/B"/>
</dbReference>
<dbReference type="Gene3D" id="2.60.40.10">
    <property type="entry name" value="Immunoglobulins"/>
    <property type="match status" value="1"/>
</dbReference>
<feature type="signal peptide" evidence="8">
    <location>
        <begin position="1"/>
        <end position="32"/>
    </location>
</feature>
<evidence type="ECO:0000256" key="2">
    <source>
        <dbReference type="ARBA" id="ARBA00008727"/>
    </source>
</evidence>
<keyword evidence="7" id="KW-0325">Glycoprotein</keyword>
<dbReference type="PANTHER" id="PTHR32178">
    <property type="entry name" value="FAM187"/>
    <property type="match status" value="1"/>
</dbReference>
<reference evidence="9" key="2">
    <citation type="submission" date="2025-09" db="UniProtKB">
        <authorList>
            <consortium name="Ensembl"/>
        </authorList>
    </citation>
    <scope>IDENTIFICATION</scope>
</reference>
<comment type="subcellular location">
    <subcellularLocation>
        <location evidence="1">Membrane</location>
        <topology evidence="1">Single-pass type I membrane protein</topology>
    </subcellularLocation>
</comment>
<dbReference type="InterPro" id="IPR036179">
    <property type="entry name" value="Ig-like_dom_sf"/>
</dbReference>
<comment type="similarity">
    <text evidence="2">Belongs to the FAM187 family.</text>
</comment>
<evidence type="ECO:0000256" key="1">
    <source>
        <dbReference type="ARBA" id="ARBA00004479"/>
    </source>
</evidence>
<evidence type="ECO:0000256" key="6">
    <source>
        <dbReference type="ARBA" id="ARBA00023136"/>
    </source>
</evidence>
<keyword evidence="4 8" id="KW-0732">Signal</keyword>
<organism evidence="9 10">
    <name type="scientific">Nannospalax galili</name>
    <name type="common">Northern Israeli blind subterranean mole rat</name>
    <name type="synonym">Spalax galili</name>
    <dbReference type="NCBI Taxonomy" id="1026970"/>
    <lineage>
        <taxon>Eukaryota</taxon>
        <taxon>Metazoa</taxon>
        <taxon>Chordata</taxon>
        <taxon>Craniata</taxon>
        <taxon>Vertebrata</taxon>
        <taxon>Euteleostomi</taxon>
        <taxon>Mammalia</taxon>
        <taxon>Eutheria</taxon>
        <taxon>Euarchontoglires</taxon>
        <taxon>Glires</taxon>
        <taxon>Rodentia</taxon>
        <taxon>Myomorpha</taxon>
        <taxon>Muroidea</taxon>
        <taxon>Spalacidae</taxon>
        <taxon>Spalacinae</taxon>
        <taxon>Nannospalax</taxon>
    </lineage>
</organism>
<evidence type="ECO:0000256" key="4">
    <source>
        <dbReference type="ARBA" id="ARBA00022729"/>
    </source>
</evidence>
<dbReference type="GO" id="GO:0016020">
    <property type="term" value="C:membrane"/>
    <property type="evidence" value="ECO:0007669"/>
    <property type="project" value="UniProtKB-SubCell"/>
</dbReference>
<evidence type="ECO:0000256" key="5">
    <source>
        <dbReference type="ARBA" id="ARBA00022989"/>
    </source>
</evidence>
<dbReference type="AlphaFoldDB" id="A0A8C6QNH6"/>
<proteinExistence type="inferred from homology"/>
<dbReference type="GeneTree" id="ENSGT00530000063991"/>